<keyword evidence="2" id="KW-0805">Transcription regulation</keyword>
<feature type="compositionally biased region" description="Polar residues" evidence="5">
    <location>
        <begin position="146"/>
        <end position="157"/>
    </location>
</feature>
<dbReference type="InterPro" id="IPR011006">
    <property type="entry name" value="CheY-like_superfamily"/>
</dbReference>
<keyword evidence="3" id="KW-0804">Transcription</keyword>
<evidence type="ECO:0000259" key="6">
    <source>
        <dbReference type="PROSITE" id="PS50110"/>
    </source>
</evidence>
<evidence type="ECO:0000256" key="4">
    <source>
        <dbReference type="PROSITE-ProRule" id="PRU00169"/>
    </source>
</evidence>
<organism evidence="7 8">
    <name type="scientific">Flemingia macrophylla</name>
    <dbReference type="NCBI Taxonomy" id="520843"/>
    <lineage>
        <taxon>Eukaryota</taxon>
        <taxon>Viridiplantae</taxon>
        <taxon>Streptophyta</taxon>
        <taxon>Embryophyta</taxon>
        <taxon>Tracheophyta</taxon>
        <taxon>Spermatophyta</taxon>
        <taxon>Magnoliopsida</taxon>
        <taxon>eudicotyledons</taxon>
        <taxon>Gunneridae</taxon>
        <taxon>Pentapetalae</taxon>
        <taxon>rosids</taxon>
        <taxon>fabids</taxon>
        <taxon>Fabales</taxon>
        <taxon>Fabaceae</taxon>
        <taxon>Papilionoideae</taxon>
        <taxon>50 kb inversion clade</taxon>
        <taxon>NPAAA clade</taxon>
        <taxon>indigoferoid/millettioid clade</taxon>
        <taxon>Phaseoleae</taxon>
        <taxon>Flemingia</taxon>
    </lineage>
</organism>
<dbReference type="PROSITE" id="PS50110">
    <property type="entry name" value="RESPONSE_REGULATORY"/>
    <property type="match status" value="1"/>
</dbReference>
<dbReference type="Pfam" id="PF00072">
    <property type="entry name" value="Response_reg"/>
    <property type="match status" value="1"/>
</dbReference>
<protein>
    <recommendedName>
        <fullName evidence="6">Response regulatory domain-containing protein</fullName>
    </recommendedName>
</protein>
<feature type="region of interest" description="Disordered" evidence="5">
    <location>
        <begin position="134"/>
        <end position="181"/>
    </location>
</feature>
<dbReference type="InterPro" id="IPR045279">
    <property type="entry name" value="ARR-like"/>
</dbReference>
<evidence type="ECO:0000256" key="2">
    <source>
        <dbReference type="ARBA" id="ARBA00023015"/>
    </source>
</evidence>
<sequence length="211" mass="23381">MAAEKVDISVLVVDDDEASLAIITDILNSFNYKVLIAKGAANALDILREFQGFLDLVITELQVSGMDGVEFQKRIESDFQLPVIMMSADRSKSEVAKSLTNGATHFILKPFSPDDFKDIWQLAVAAKKRKISMENNEGAPQPNGGVLTQDSNHSIPSALSKRKRKHKLSQKTKEGQSEGKARVVKKPKIVWTTHLHNIFLLAIKRIGLDSK</sequence>
<evidence type="ECO:0000313" key="8">
    <source>
        <dbReference type="Proteomes" id="UP001603857"/>
    </source>
</evidence>
<dbReference type="AlphaFoldDB" id="A0ABD1MFT8"/>
<dbReference type="InterPro" id="IPR001789">
    <property type="entry name" value="Sig_transdc_resp-reg_receiver"/>
</dbReference>
<feature type="compositionally biased region" description="Basic and acidic residues" evidence="5">
    <location>
        <begin position="171"/>
        <end position="181"/>
    </location>
</feature>
<dbReference type="GO" id="GO:0000160">
    <property type="term" value="P:phosphorelay signal transduction system"/>
    <property type="evidence" value="ECO:0007669"/>
    <property type="project" value="UniProtKB-KW"/>
</dbReference>
<accession>A0ABD1MFT8</accession>
<dbReference type="PANTHER" id="PTHR43874:SF19">
    <property type="entry name" value="RESPONSE REGULATOR 23-RELATED"/>
    <property type="match status" value="1"/>
</dbReference>
<dbReference type="SMART" id="SM00448">
    <property type="entry name" value="REC"/>
    <property type="match status" value="1"/>
</dbReference>
<reference evidence="7 8" key="1">
    <citation type="submission" date="2024-08" db="EMBL/GenBank/DDBJ databases">
        <title>Insights into the chromosomal genome structure of Flemingia macrophylla.</title>
        <authorList>
            <person name="Ding Y."/>
            <person name="Zhao Y."/>
            <person name="Bi W."/>
            <person name="Wu M."/>
            <person name="Zhao G."/>
            <person name="Gong Y."/>
            <person name="Li W."/>
            <person name="Zhang P."/>
        </authorList>
    </citation>
    <scope>NUCLEOTIDE SEQUENCE [LARGE SCALE GENOMIC DNA]</scope>
    <source>
        <strain evidence="7">DYQJB</strain>
        <tissue evidence="7">Leaf</tissue>
    </source>
</reference>
<evidence type="ECO:0000313" key="7">
    <source>
        <dbReference type="EMBL" id="KAL2334609.1"/>
    </source>
</evidence>
<evidence type="ECO:0000256" key="1">
    <source>
        <dbReference type="ARBA" id="ARBA00023012"/>
    </source>
</evidence>
<dbReference type="Proteomes" id="UP001603857">
    <property type="component" value="Unassembled WGS sequence"/>
</dbReference>
<feature type="domain" description="Response regulatory" evidence="6">
    <location>
        <begin position="9"/>
        <end position="124"/>
    </location>
</feature>
<keyword evidence="1" id="KW-0902">Two-component regulatory system</keyword>
<dbReference type="EMBL" id="JBGMDY010000005">
    <property type="protein sequence ID" value="KAL2334609.1"/>
    <property type="molecule type" value="Genomic_DNA"/>
</dbReference>
<dbReference type="PANTHER" id="PTHR43874">
    <property type="entry name" value="TWO-COMPONENT RESPONSE REGULATOR"/>
    <property type="match status" value="1"/>
</dbReference>
<gene>
    <name evidence="7" type="ORF">Fmac_015822</name>
</gene>
<feature type="compositionally biased region" description="Basic residues" evidence="5">
    <location>
        <begin position="160"/>
        <end position="170"/>
    </location>
</feature>
<name>A0ABD1MFT8_9FABA</name>
<dbReference type="CDD" id="cd17584">
    <property type="entry name" value="REC_typeB_ARR-like"/>
    <property type="match status" value="1"/>
</dbReference>
<proteinExistence type="predicted"/>
<keyword evidence="8" id="KW-1185">Reference proteome</keyword>
<comment type="caution">
    <text evidence="7">The sequence shown here is derived from an EMBL/GenBank/DDBJ whole genome shotgun (WGS) entry which is preliminary data.</text>
</comment>
<evidence type="ECO:0000256" key="5">
    <source>
        <dbReference type="SAM" id="MobiDB-lite"/>
    </source>
</evidence>
<dbReference type="Gene3D" id="3.40.50.2300">
    <property type="match status" value="1"/>
</dbReference>
<dbReference type="SUPFAM" id="SSF52172">
    <property type="entry name" value="CheY-like"/>
    <property type="match status" value="1"/>
</dbReference>
<evidence type="ECO:0000256" key="3">
    <source>
        <dbReference type="ARBA" id="ARBA00023163"/>
    </source>
</evidence>
<comment type="caution">
    <text evidence="4">Lacks conserved residue(s) required for the propagation of feature annotation.</text>
</comment>